<name>A0A167E2C0_9ASCO</name>
<evidence type="ECO:0000313" key="2">
    <source>
        <dbReference type="EMBL" id="ANB13561.1"/>
    </source>
</evidence>
<dbReference type="Proteomes" id="UP000189580">
    <property type="component" value="Chromosome a"/>
</dbReference>
<organism evidence="2 3">
    <name type="scientific">Sugiyamaella lignohabitans</name>
    <dbReference type="NCBI Taxonomy" id="796027"/>
    <lineage>
        <taxon>Eukaryota</taxon>
        <taxon>Fungi</taxon>
        <taxon>Dikarya</taxon>
        <taxon>Ascomycota</taxon>
        <taxon>Saccharomycotina</taxon>
        <taxon>Dipodascomycetes</taxon>
        <taxon>Dipodascales</taxon>
        <taxon>Trichomonascaceae</taxon>
        <taxon>Sugiyamaella</taxon>
    </lineage>
</organism>
<dbReference type="KEGG" id="slb:AWJ20_1857"/>
<dbReference type="OrthoDB" id="4096723at2759"/>
<sequence length="215" mass="22173">MIYSNQPLSQVGARFNAGRAFDVEDDVEFCPALSEEEVNLYRYGMLDSHGSPNHNLNSLSTSAQTTPPHSTAAPDYYYSSGSSGGSPISRAGGAVLASGGTYYYNTGNNGMSGPSSAGGVLMMGGPAVASTPVRRRPVDIIDPMTGSNVSSPIAGGGYYSTPHNSSSASGSTVYYTANNSTVSNGSPMRGNFSGTQYPVSAGVDTYGTSVRGRAW</sequence>
<dbReference type="InterPro" id="IPR027915">
    <property type="entry name" value="DUF4452"/>
</dbReference>
<protein>
    <submittedName>
        <fullName evidence="2">Conserved fungal protein</fullName>
    </submittedName>
</protein>
<dbReference type="GeneID" id="30033705"/>
<dbReference type="RefSeq" id="XP_018736038.1">
    <property type="nucleotide sequence ID" value="XM_018878768.1"/>
</dbReference>
<reference evidence="2 3" key="1">
    <citation type="submission" date="2016-02" db="EMBL/GenBank/DDBJ databases">
        <title>Complete genome sequence and transcriptome regulation of the pentose utilising yeast Sugiyamaella lignohabitans.</title>
        <authorList>
            <person name="Bellasio M."/>
            <person name="Peymann A."/>
            <person name="Valli M."/>
            <person name="Sipitzky M."/>
            <person name="Graf A."/>
            <person name="Sauer M."/>
            <person name="Marx H."/>
            <person name="Mattanovich D."/>
        </authorList>
    </citation>
    <scope>NUCLEOTIDE SEQUENCE [LARGE SCALE GENOMIC DNA]</scope>
    <source>
        <strain evidence="2 3">CBS 10342</strain>
    </source>
</reference>
<gene>
    <name evidence="2" type="primary">tam14</name>
    <name evidence="2" type="ORF">AWJ20_1857</name>
</gene>
<keyword evidence="3" id="KW-1185">Reference proteome</keyword>
<evidence type="ECO:0000313" key="3">
    <source>
        <dbReference type="Proteomes" id="UP000189580"/>
    </source>
</evidence>
<evidence type="ECO:0000256" key="1">
    <source>
        <dbReference type="SAM" id="MobiDB-lite"/>
    </source>
</evidence>
<dbReference type="EMBL" id="CP014501">
    <property type="protein sequence ID" value="ANB13561.1"/>
    <property type="molecule type" value="Genomic_DNA"/>
</dbReference>
<feature type="region of interest" description="Disordered" evidence="1">
    <location>
        <begin position="54"/>
        <end position="74"/>
    </location>
</feature>
<dbReference type="AlphaFoldDB" id="A0A167E2C0"/>
<accession>A0A167E2C0</accession>
<dbReference type="PANTHER" id="PTHR39615:SF1">
    <property type="entry name" value="YALI0E17897P"/>
    <property type="match status" value="1"/>
</dbReference>
<proteinExistence type="predicted"/>
<feature type="compositionally biased region" description="Polar residues" evidence="1">
    <location>
        <begin position="54"/>
        <end position="69"/>
    </location>
</feature>
<dbReference type="PANTHER" id="PTHR39615">
    <property type="entry name" value="YALI0E17897P"/>
    <property type="match status" value="1"/>
</dbReference>